<dbReference type="EMBL" id="CP011971">
    <property type="protein sequence ID" value="AMN45699.1"/>
    <property type="molecule type" value="Genomic_DNA"/>
</dbReference>
<proteinExistence type="predicted"/>
<gene>
    <name evidence="2" type="ORF">ACG33_00965</name>
</gene>
<dbReference type="Proteomes" id="UP000070250">
    <property type="component" value="Chromosome"/>
</dbReference>
<feature type="domain" description="Suppressor of fused-like" evidence="1">
    <location>
        <begin position="70"/>
        <end position="243"/>
    </location>
</feature>
<evidence type="ECO:0000313" key="3">
    <source>
        <dbReference type="Proteomes" id="UP000070250"/>
    </source>
</evidence>
<evidence type="ECO:0000313" key="2">
    <source>
        <dbReference type="EMBL" id="AMN45699.1"/>
    </source>
</evidence>
<dbReference type="STRING" id="465721.ACG33_00965"/>
<dbReference type="KEGG" id="sdf:ACG33_00965"/>
<reference evidence="2 3" key="1">
    <citation type="submission" date="2015-06" db="EMBL/GenBank/DDBJ databases">
        <title>A Comprehensive Approach to Explore the Metabolic and Phylogenetic Diversity of Bacterial Steroid Degradation in the Environment: Testosterone as an Example.</title>
        <authorList>
            <person name="Yang F.-C."/>
            <person name="Chen Y.-L."/>
            <person name="Yu C.-P."/>
            <person name="Tang S.-L."/>
            <person name="Wang P.-H."/>
            <person name="Ismail W."/>
            <person name="Wang C.-H."/>
            <person name="Yang C.-Y."/>
            <person name="Chiang Y.-R."/>
        </authorList>
    </citation>
    <scope>NUCLEOTIDE SEQUENCE [LARGE SCALE GENOMIC DNA]</scope>
    <source>
        <strain evidence="2 3">DSM 18526</strain>
    </source>
</reference>
<sequence length="253" mass="28564">MTLRKHTGKIGLSSAPCEPPDVNLAMSVRKSAQPLRRQNIHAHVECHIGRIEQVFQNPDASRDAPYSAHDDIEVLHVAPDPALPYHLLVTAGMSDQPMILPADKNQDEAPSRLELMMILPQQWSLAGGAQDERYGWPIRWLGTLARYPRIHNLWLGWGDVVPNGNPPRPFVSYTRQCGAILAPSLQVPVAFYELGSGPDRIAFYAAIPLYLEEMALRQREGMEVLFTKLLEHDIRDIVDCKRRNVAKRFFGLF</sequence>
<dbReference type="Pfam" id="PF05076">
    <property type="entry name" value="SUFU"/>
    <property type="match status" value="1"/>
</dbReference>
<keyword evidence="3" id="KW-1185">Reference proteome</keyword>
<evidence type="ECO:0000259" key="1">
    <source>
        <dbReference type="Pfam" id="PF05076"/>
    </source>
</evidence>
<protein>
    <recommendedName>
        <fullName evidence="1">Suppressor of fused-like domain-containing protein</fullName>
    </recommendedName>
</protein>
<accession>A0A127F826</accession>
<name>A0A127F826_STEDE</name>
<organism evidence="2 3">
    <name type="scientific">Steroidobacter denitrificans</name>
    <dbReference type="NCBI Taxonomy" id="465721"/>
    <lineage>
        <taxon>Bacteria</taxon>
        <taxon>Pseudomonadati</taxon>
        <taxon>Pseudomonadota</taxon>
        <taxon>Gammaproteobacteria</taxon>
        <taxon>Steroidobacterales</taxon>
        <taxon>Steroidobacteraceae</taxon>
        <taxon>Steroidobacter</taxon>
    </lineage>
</organism>
<dbReference type="AlphaFoldDB" id="A0A127F826"/>
<dbReference type="InterPro" id="IPR020941">
    <property type="entry name" value="SUFU-like_domain"/>
</dbReference>